<feature type="transmembrane region" description="Helical" evidence="2">
    <location>
        <begin position="683"/>
        <end position="700"/>
    </location>
</feature>
<name>A0ABC9DF10_9POAL</name>
<feature type="transmembrane region" description="Helical" evidence="2">
    <location>
        <begin position="892"/>
        <end position="909"/>
    </location>
</feature>
<feature type="region of interest" description="Disordered" evidence="1">
    <location>
        <begin position="863"/>
        <end position="882"/>
    </location>
</feature>
<feature type="region of interest" description="Disordered" evidence="1">
    <location>
        <begin position="1240"/>
        <end position="1259"/>
    </location>
</feature>
<dbReference type="Proteomes" id="UP001497457">
    <property type="component" value="Chromosome 33rd"/>
</dbReference>
<dbReference type="EMBL" id="OZ075143">
    <property type="protein sequence ID" value="CAL5038122.1"/>
    <property type="molecule type" value="Genomic_DNA"/>
</dbReference>
<organism evidence="4 5">
    <name type="scientific">Urochloa decumbens</name>
    <dbReference type="NCBI Taxonomy" id="240449"/>
    <lineage>
        <taxon>Eukaryota</taxon>
        <taxon>Viridiplantae</taxon>
        <taxon>Streptophyta</taxon>
        <taxon>Embryophyta</taxon>
        <taxon>Tracheophyta</taxon>
        <taxon>Spermatophyta</taxon>
        <taxon>Magnoliopsida</taxon>
        <taxon>Liliopsida</taxon>
        <taxon>Poales</taxon>
        <taxon>Poaceae</taxon>
        <taxon>PACMAD clade</taxon>
        <taxon>Panicoideae</taxon>
        <taxon>Panicodae</taxon>
        <taxon>Paniceae</taxon>
        <taxon>Melinidinae</taxon>
        <taxon>Urochloa</taxon>
    </lineage>
</organism>
<evidence type="ECO:0000256" key="1">
    <source>
        <dbReference type="SAM" id="MobiDB-lite"/>
    </source>
</evidence>
<keyword evidence="2" id="KW-0472">Membrane</keyword>
<evidence type="ECO:0000313" key="5">
    <source>
        <dbReference type="Proteomes" id="UP001497457"/>
    </source>
</evidence>
<feature type="transmembrane region" description="Helical" evidence="2">
    <location>
        <begin position="1074"/>
        <end position="1091"/>
    </location>
</feature>
<accession>A0ABC9DF10</accession>
<feature type="transmembrane region" description="Helical" evidence="2">
    <location>
        <begin position="1001"/>
        <end position="1021"/>
    </location>
</feature>
<feature type="transmembrane region" description="Helical" evidence="2">
    <location>
        <begin position="1175"/>
        <end position="1193"/>
    </location>
</feature>
<feature type="transmembrane region" description="Helical" evidence="2">
    <location>
        <begin position="779"/>
        <end position="796"/>
    </location>
</feature>
<feature type="compositionally biased region" description="Basic and acidic residues" evidence="1">
    <location>
        <begin position="872"/>
        <end position="882"/>
    </location>
</feature>
<feature type="region of interest" description="Disordered" evidence="1">
    <location>
        <begin position="707"/>
        <end position="727"/>
    </location>
</feature>
<feature type="domain" description="PGG" evidence="3">
    <location>
        <begin position="884"/>
        <end position="995"/>
    </location>
</feature>
<feature type="transmembrane region" description="Helical" evidence="2">
    <location>
        <begin position="1140"/>
        <end position="1163"/>
    </location>
</feature>
<feature type="transmembrane region" description="Helical" evidence="2">
    <location>
        <begin position="188"/>
        <end position="212"/>
    </location>
</feature>
<feature type="transmembrane region" description="Helical" evidence="2">
    <location>
        <begin position="75"/>
        <end position="92"/>
    </location>
</feature>
<feature type="transmembrane region" description="Helical" evidence="2">
    <location>
        <begin position="940"/>
        <end position="960"/>
    </location>
</feature>
<feature type="region of interest" description="Disordered" evidence="1">
    <location>
        <begin position="469"/>
        <end position="510"/>
    </location>
</feature>
<evidence type="ECO:0000313" key="4">
    <source>
        <dbReference type="EMBL" id="CAL5038122.1"/>
    </source>
</evidence>
<protein>
    <recommendedName>
        <fullName evidence="3">PGG domain-containing protein</fullName>
    </recommendedName>
</protein>
<feature type="transmembrane region" description="Helical" evidence="2">
    <location>
        <begin position="1205"/>
        <end position="1227"/>
    </location>
</feature>
<feature type="compositionally biased region" description="Polar residues" evidence="1">
    <location>
        <begin position="13"/>
        <end position="25"/>
    </location>
</feature>
<feature type="domain" description="PGG" evidence="3">
    <location>
        <begin position="675"/>
        <end position="802"/>
    </location>
</feature>
<feature type="compositionally biased region" description="Basic and acidic residues" evidence="1">
    <location>
        <begin position="473"/>
        <end position="483"/>
    </location>
</feature>
<feature type="transmembrane region" description="Helical" evidence="2">
    <location>
        <begin position="972"/>
        <end position="989"/>
    </location>
</feature>
<feature type="transmembrane region" description="Helical" evidence="2">
    <location>
        <begin position="156"/>
        <end position="176"/>
    </location>
</feature>
<reference evidence="4 5" key="2">
    <citation type="submission" date="2024-10" db="EMBL/GenBank/DDBJ databases">
        <authorList>
            <person name="Ryan C."/>
        </authorList>
    </citation>
    <scope>NUCLEOTIDE SEQUENCE [LARGE SCALE GENOMIC DNA]</scope>
</reference>
<feature type="region of interest" description="Disordered" evidence="1">
    <location>
        <begin position="1"/>
        <end position="51"/>
    </location>
</feature>
<feature type="transmembrane region" description="Helical" evidence="2">
    <location>
        <begin position="127"/>
        <end position="147"/>
    </location>
</feature>
<keyword evidence="2" id="KW-1133">Transmembrane helix</keyword>
<gene>
    <name evidence="4" type="ORF">URODEC1_LOCUS84870</name>
</gene>
<feature type="domain" description="PGG" evidence="3">
    <location>
        <begin position="1111"/>
        <end position="1197"/>
    </location>
</feature>
<dbReference type="Pfam" id="PF13962">
    <property type="entry name" value="PGG"/>
    <property type="match status" value="5"/>
</dbReference>
<feature type="transmembrane region" description="Helical" evidence="2">
    <location>
        <begin position="745"/>
        <end position="767"/>
    </location>
</feature>
<feature type="domain" description="PGG" evidence="3">
    <location>
        <begin position="69"/>
        <end position="182"/>
    </location>
</feature>
<keyword evidence="2" id="KW-0812">Transmembrane</keyword>
<proteinExistence type="predicted"/>
<feature type="transmembrane region" description="Helical" evidence="2">
    <location>
        <begin position="808"/>
        <end position="829"/>
    </location>
</feature>
<feature type="domain" description="PGG" evidence="3">
    <location>
        <begin position="254"/>
        <end position="365"/>
    </location>
</feature>
<feature type="transmembrane region" description="Helical" evidence="2">
    <location>
        <begin position="308"/>
        <end position="331"/>
    </location>
</feature>
<keyword evidence="5" id="KW-1185">Reference proteome</keyword>
<dbReference type="PANTHER" id="PTHR24177:SF43">
    <property type="entry name" value="OS06G0292100 PROTEIN"/>
    <property type="match status" value="1"/>
</dbReference>
<feature type="transmembrane region" description="Helical" evidence="2">
    <location>
        <begin position="343"/>
        <end position="361"/>
    </location>
</feature>
<feature type="transmembrane region" description="Helical" evidence="2">
    <location>
        <begin position="262"/>
        <end position="279"/>
    </location>
</feature>
<dbReference type="InterPro" id="IPR026961">
    <property type="entry name" value="PGG_dom"/>
</dbReference>
<dbReference type="PANTHER" id="PTHR24177">
    <property type="entry name" value="CASKIN"/>
    <property type="match status" value="1"/>
</dbReference>
<feature type="transmembrane region" description="Helical" evidence="2">
    <location>
        <begin position="367"/>
        <end position="392"/>
    </location>
</feature>
<dbReference type="AlphaFoldDB" id="A0ABC9DF10"/>
<reference evidence="5" key="1">
    <citation type="submission" date="2024-06" db="EMBL/GenBank/DDBJ databases">
        <authorList>
            <person name="Ryan C."/>
        </authorList>
    </citation>
    <scope>NUCLEOTIDE SEQUENCE [LARGE SCALE GENOMIC DNA]</scope>
</reference>
<evidence type="ECO:0000259" key="3">
    <source>
        <dbReference type="Pfam" id="PF13962"/>
    </source>
</evidence>
<sequence length="1259" mass="139355">MASGKQPEIAIARTSTSATLEAGNNDSEDSNTHGGSTRELGMVSNNTRQESVDSSSTRNLVVTADFELLWRLRKYLLLLGTLAVSVTYSAGLTPPGGFWSKNTKIGRDRHYAGDPVLRALFFPRHEVFFYCNATAFAASLVLIILLLSKNVTRQKLWLRSMQLTMILDLFSLMGAYAAGSCRAVKSSIYIWVLVFAVFVYIMIHILVFITVVPKFVSEKRFVPKWLKGKAQSVRHWILSKCDLYKSQRNRPQEKDLEEARKFILMLVTFAATVTYQAGLSPPGGFWAENEQNKIPATSMLRSKNLARYNTFVIFNSTSFVASLVTIILLLSPELSGHGIRSKAVTVCVVVDILGLIGAYAAGSCRSIATTVCAILIAVAVWIFFAILAATFVNRSVADWFEQKIRPGFLKCMNKVGRAISLNFGSSRSRNTEGENSIASHQQTAGFIADTKEPESASVPEYQLKYNQQVPNTKEGESFREHQSPGKQKTANEEVVSSSEHAFVNDKQAESSNNVVCSLEGQSTDHNSVANEAMSEIKTENKKIASMEEEQSSLVDNLMIPNTVVGMSNHEHQLADNQKAENMMGQSLSTDDHESVPMPAECLLEDKMLCNNHNDGTKNLKEEKTSSEEPLESIEIENVGNNNVPRPVENGNTEMYEVAPRQHASKGDAGGNPTDEHLKKSRTYLLLLAILAVSLSYQSGLNPPGGFWSQRENNNSTGDPIPKNNHHRSYHLPGDPVLEDTHHRRYIAFFYLNAIAFVASLVMIIMLLNRRMSKKVIKRYALQTTMIVDLLALTGSYAMGSCRETKNSIYIWLLVCLVLAYVVGHVLIAVHMIPEGCKKAVAHKLEDFSCRYIWAKLSIGHNQRSGTNDNDCELGHNQRGDADDKNWERRRNLLLMLAVLAATVTYQAGMNPPGGVWSDDVPSGKPGDPILQHNNLKRYDVFYYSNSLSFVSSVVITILLVNKESCEHGIKSYALRVCLVVGLVSLLVAYSAGSCRKARESIYLIIIAVAVLIALVAQVLLLSSTQDRLRGPNGKCVERLLQLLFGKDDDWHGTTSKKQEISGHPEKKVRKRHKYLMLLAVLAASITYQAGFNPPGSFWSDDDEGHVEGNPGLKPPGGLWSDNKGHLAGNPVLLDINPRRYEIFFCFNTISFMASIVVIMFLLNKSARKKSVPLEVLHLIMIMDLLALMTAFAAGSCRKFRTSVYVYALVVGVVAYLVIVIFLSSGIAKYLRPGERSAVSSQRSPIHTSGTSTLIPQDQV</sequence>
<feature type="compositionally biased region" description="Polar residues" evidence="1">
    <location>
        <begin position="484"/>
        <end position="499"/>
    </location>
</feature>
<evidence type="ECO:0000256" key="2">
    <source>
        <dbReference type="SAM" id="Phobius"/>
    </source>
</evidence>